<feature type="signal peptide" evidence="1">
    <location>
        <begin position="1"/>
        <end position="24"/>
    </location>
</feature>
<evidence type="ECO:0000313" key="3">
    <source>
        <dbReference type="Proteomes" id="UP000625283"/>
    </source>
</evidence>
<sequence length="473" mass="52161">MKRSSYIYKVYLLLLSMMTFVSLSCKDDLPSGIDSSDKLTVLKSIQIVNAGINGNITLDGVVDEKSKSVSFPRIDPETDFDNLRFEAVMSDGAKLDKDSYQVQFEEGKTERAITIKVTNQPRFREYYVNLRLKLPVFGADFSKAVVHSFAGYPAFAGQMTRGSGFDGEYVLVVQRTASPPSTPHLLRMSDLKNNITNNKIYLNMTGVTGGLYDVNCGAQVNGHTYIGTLSTSQTSPIKVYHWADPTQAPEAIINVTGQNIPGAGVRHGDNMSVSLDENGNGFIHFISNDNPSKILGFKVSNYKNVTESFVLNSNVNYGQWSSFLRVENTDSYLLTGYKNPIAVVNGQGTVSYTMGNLSIPFEGTDARVFTFNQKRYMIMATVPRTGAETGRLYAYDITKGDNMVEALTYFEAGSKAFAYEYVFAGVTNTAPSTQTGWYIEKDQAGNDKKLYLFCASTDIGFSFIEVPLAIAED</sequence>
<name>A0ABS1R894_9SPHI</name>
<organism evidence="2 3">
    <name type="scientific">Sphingobacterium faecale</name>
    <dbReference type="NCBI Taxonomy" id="2803775"/>
    <lineage>
        <taxon>Bacteria</taxon>
        <taxon>Pseudomonadati</taxon>
        <taxon>Bacteroidota</taxon>
        <taxon>Sphingobacteriia</taxon>
        <taxon>Sphingobacteriales</taxon>
        <taxon>Sphingobacteriaceae</taxon>
        <taxon>Sphingobacterium</taxon>
    </lineage>
</organism>
<evidence type="ECO:0000313" key="2">
    <source>
        <dbReference type="EMBL" id="MBL1410774.1"/>
    </source>
</evidence>
<dbReference type="Gene3D" id="2.60.40.2340">
    <property type="match status" value="1"/>
</dbReference>
<keyword evidence="1" id="KW-0732">Signal</keyword>
<keyword evidence="3" id="KW-1185">Reference proteome</keyword>
<dbReference type="RefSeq" id="WP_202104463.1">
    <property type="nucleotide sequence ID" value="NZ_JAERTY010000010.1"/>
</dbReference>
<accession>A0ABS1R894</accession>
<reference evidence="2 3" key="1">
    <citation type="submission" date="2021-01" db="EMBL/GenBank/DDBJ databases">
        <title>C459-1 draft genome sequence.</title>
        <authorList>
            <person name="Zhang X.-F."/>
        </authorList>
    </citation>
    <scope>NUCLEOTIDE SEQUENCE [LARGE SCALE GENOMIC DNA]</scope>
    <source>
        <strain evidence="3">C459-1</strain>
    </source>
</reference>
<comment type="caution">
    <text evidence="2">The sequence shown here is derived from an EMBL/GenBank/DDBJ whole genome shotgun (WGS) entry which is preliminary data.</text>
</comment>
<protein>
    <submittedName>
        <fullName evidence="2">DUF4623 domain-containing protein</fullName>
    </submittedName>
</protein>
<dbReference type="Pfam" id="PF15416">
    <property type="entry name" value="DUF4623"/>
    <property type="match status" value="1"/>
</dbReference>
<dbReference type="Proteomes" id="UP000625283">
    <property type="component" value="Unassembled WGS sequence"/>
</dbReference>
<gene>
    <name evidence="2" type="ORF">JKG61_18600</name>
</gene>
<proteinExistence type="predicted"/>
<dbReference type="InterPro" id="IPR027863">
    <property type="entry name" value="DUF4623"/>
</dbReference>
<evidence type="ECO:0000256" key="1">
    <source>
        <dbReference type="SAM" id="SignalP"/>
    </source>
</evidence>
<dbReference type="EMBL" id="JAERTY010000010">
    <property type="protein sequence ID" value="MBL1410774.1"/>
    <property type="molecule type" value="Genomic_DNA"/>
</dbReference>
<feature type="chain" id="PRO_5045598419" evidence="1">
    <location>
        <begin position="25"/>
        <end position="473"/>
    </location>
</feature>
<dbReference type="PROSITE" id="PS51257">
    <property type="entry name" value="PROKAR_LIPOPROTEIN"/>
    <property type="match status" value="1"/>
</dbReference>